<proteinExistence type="predicted"/>
<name>A0A5D2KLQ2_GOSTO</name>
<accession>A0A5D2KLQ2</accession>
<dbReference type="EMBL" id="CM017628">
    <property type="protein sequence ID" value="TYH67585.1"/>
    <property type="molecule type" value="Genomic_DNA"/>
</dbReference>
<evidence type="ECO:0000313" key="1">
    <source>
        <dbReference type="EMBL" id="TYH67585.1"/>
    </source>
</evidence>
<protein>
    <submittedName>
        <fullName evidence="1">Uncharacterized protein</fullName>
    </submittedName>
</protein>
<gene>
    <name evidence="1" type="ORF">ES332_D06G198200v1</name>
</gene>
<sequence>MISTIQADCSIPKHLKSKTLQQPVRVLSHQSASIIYWNVFFQKPLRLFRILTLLYLKRPKNSSSNYFLPIFQNGEPISDVACTMWLSSIYFNNIECIGKNITHKISCFISFKTLCSQSISSTVYMILYMVENTVLENHT</sequence>
<keyword evidence="2" id="KW-1185">Reference proteome</keyword>
<reference evidence="1 2" key="1">
    <citation type="submission" date="2019-07" db="EMBL/GenBank/DDBJ databases">
        <title>WGS assembly of Gossypium tomentosum.</title>
        <authorList>
            <person name="Chen Z.J."/>
            <person name="Sreedasyam A."/>
            <person name="Ando A."/>
            <person name="Song Q."/>
            <person name="De L."/>
            <person name="Hulse-Kemp A."/>
            <person name="Ding M."/>
            <person name="Ye W."/>
            <person name="Kirkbride R."/>
            <person name="Jenkins J."/>
            <person name="Plott C."/>
            <person name="Lovell J."/>
            <person name="Lin Y.-M."/>
            <person name="Vaughn R."/>
            <person name="Liu B."/>
            <person name="Li W."/>
            <person name="Simpson S."/>
            <person name="Scheffler B."/>
            <person name="Saski C."/>
            <person name="Grover C."/>
            <person name="Hu G."/>
            <person name="Conover J."/>
            <person name="Carlson J."/>
            <person name="Shu S."/>
            <person name="Boston L."/>
            <person name="Williams M."/>
            <person name="Peterson D."/>
            <person name="Mcgee K."/>
            <person name="Jones D."/>
            <person name="Wendel J."/>
            <person name="Stelly D."/>
            <person name="Grimwood J."/>
            <person name="Schmutz J."/>
        </authorList>
    </citation>
    <scope>NUCLEOTIDE SEQUENCE [LARGE SCALE GENOMIC DNA]</scope>
    <source>
        <strain evidence="1">7179.01</strain>
    </source>
</reference>
<dbReference type="Proteomes" id="UP000322667">
    <property type="component" value="Chromosome D06"/>
</dbReference>
<organism evidence="1 2">
    <name type="scientific">Gossypium tomentosum</name>
    <name type="common">Hawaiian cotton</name>
    <name type="synonym">Gossypium sandvicense</name>
    <dbReference type="NCBI Taxonomy" id="34277"/>
    <lineage>
        <taxon>Eukaryota</taxon>
        <taxon>Viridiplantae</taxon>
        <taxon>Streptophyta</taxon>
        <taxon>Embryophyta</taxon>
        <taxon>Tracheophyta</taxon>
        <taxon>Spermatophyta</taxon>
        <taxon>Magnoliopsida</taxon>
        <taxon>eudicotyledons</taxon>
        <taxon>Gunneridae</taxon>
        <taxon>Pentapetalae</taxon>
        <taxon>rosids</taxon>
        <taxon>malvids</taxon>
        <taxon>Malvales</taxon>
        <taxon>Malvaceae</taxon>
        <taxon>Malvoideae</taxon>
        <taxon>Gossypium</taxon>
    </lineage>
</organism>
<dbReference type="AlphaFoldDB" id="A0A5D2KLQ2"/>
<evidence type="ECO:0000313" key="2">
    <source>
        <dbReference type="Proteomes" id="UP000322667"/>
    </source>
</evidence>